<protein>
    <submittedName>
        <fullName evidence="1">Hypothetical cytosolic protein</fullName>
    </submittedName>
</protein>
<name>Q2LRL3_SYNAS</name>
<evidence type="ECO:0000313" key="1">
    <source>
        <dbReference type="EMBL" id="ABC76726.1"/>
    </source>
</evidence>
<dbReference type="KEGG" id="sat:SYN_00876"/>
<proteinExistence type="predicted"/>
<sequence length="55" mass="6553">MTKGIRKKSASVRECKALNRQNFMSDLLRQSEKWPEAFPHDGINRQRYRFLNAID</sequence>
<dbReference type="STRING" id="56780.SYN_00876"/>
<dbReference type="InParanoid" id="Q2LRL3"/>
<dbReference type="Proteomes" id="UP000001933">
    <property type="component" value="Chromosome"/>
</dbReference>
<dbReference type="EMBL" id="CP000252">
    <property type="protein sequence ID" value="ABC76726.1"/>
    <property type="molecule type" value="Genomic_DNA"/>
</dbReference>
<organism evidence="1 2">
    <name type="scientific">Syntrophus aciditrophicus (strain SB)</name>
    <dbReference type="NCBI Taxonomy" id="56780"/>
    <lineage>
        <taxon>Bacteria</taxon>
        <taxon>Pseudomonadati</taxon>
        <taxon>Thermodesulfobacteriota</taxon>
        <taxon>Syntrophia</taxon>
        <taxon>Syntrophales</taxon>
        <taxon>Syntrophaceae</taxon>
        <taxon>Syntrophus</taxon>
    </lineage>
</organism>
<gene>
    <name evidence="1" type="ORF">SYN_00876</name>
</gene>
<evidence type="ECO:0000313" key="2">
    <source>
        <dbReference type="Proteomes" id="UP000001933"/>
    </source>
</evidence>
<dbReference type="HOGENOM" id="CLU_3030785_0_0_7"/>
<reference evidence="1 2" key="1">
    <citation type="journal article" date="2007" name="Proc. Natl. Acad. Sci. U.S.A.">
        <title>The genome of Syntrophus aciditrophicus: life at the thermodynamic limit of microbial growth.</title>
        <authorList>
            <person name="McInerney M.J."/>
            <person name="Rohlin L."/>
            <person name="Mouttaki H."/>
            <person name="Kim U."/>
            <person name="Krupp R.S."/>
            <person name="Rios-Hernandez L."/>
            <person name="Sieber J."/>
            <person name="Struchtemeyer C.G."/>
            <person name="Bhattacharyya A."/>
            <person name="Campbell J.W."/>
            <person name="Gunsalus R.P."/>
        </authorList>
    </citation>
    <scope>NUCLEOTIDE SEQUENCE [LARGE SCALE GENOMIC DNA]</scope>
    <source>
        <strain evidence="1 2">SB</strain>
    </source>
</reference>
<accession>Q2LRL3</accession>
<keyword evidence="2" id="KW-1185">Reference proteome</keyword>
<dbReference type="AlphaFoldDB" id="Q2LRL3"/>